<evidence type="ECO:0000256" key="7">
    <source>
        <dbReference type="SAM" id="Phobius"/>
    </source>
</evidence>
<organism evidence="9 10">
    <name type="scientific">Pedobacter alpinus</name>
    <dbReference type="NCBI Taxonomy" id="1590643"/>
    <lineage>
        <taxon>Bacteria</taxon>
        <taxon>Pseudomonadati</taxon>
        <taxon>Bacteroidota</taxon>
        <taxon>Sphingobacteriia</taxon>
        <taxon>Sphingobacteriales</taxon>
        <taxon>Sphingobacteriaceae</taxon>
        <taxon>Pedobacter</taxon>
    </lineage>
</organism>
<keyword evidence="5 7" id="KW-1133">Transmembrane helix</keyword>
<dbReference type="GO" id="GO:0016746">
    <property type="term" value="F:acyltransferase activity"/>
    <property type="evidence" value="ECO:0007669"/>
    <property type="project" value="UniProtKB-KW"/>
</dbReference>
<keyword evidence="3" id="KW-1003">Cell membrane</keyword>
<evidence type="ECO:0000256" key="6">
    <source>
        <dbReference type="ARBA" id="ARBA00023136"/>
    </source>
</evidence>
<keyword evidence="4 7" id="KW-0812">Transmembrane</keyword>
<sequence>MEQKQEWFNTLRVIATIAVITIHVSSNAILKHNTLPFSNWGFALVFSSISRFSVPIFFMLSGALLLQKDEGIHQFLSKRFLKIIPPLIFWSLVYIFYDAFIVAKKAFTITNFIALKWDELLNGSQYHLWFVYTLLGLYLFIPIIRKWVKQASIKELSYFLAIWLISFLFTIPSIKQFLPKIELSNFAGYLGYMVLGYFLMQIHIKKKYAAIFALLGLAVIIFGTYYLAITNHRLSKNYFVNNLNYPVFIYAVGVFMHFKNYEIQNQYLKGIINFINKYSFGIYLVHVLFIKILNTADINWKMAHPAISIPFTVLTCLVLSTLLVYLTGKITDIIRKQLS</sequence>
<evidence type="ECO:0000313" key="9">
    <source>
        <dbReference type="EMBL" id="MFD2730155.1"/>
    </source>
</evidence>
<dbReference type="EMBL" id="JBHULV010000003">
    <property type="protein sequence ID" value="MFD2730155.1"/>
    <property type="molecule type" value="Genomic_DNA"/>
</dbReference>
<comment type="caution">
    <text evidence="9">The sequence shown here is derived from an EMBL/GenBank/DDBJ whole genome shotgun (WGS) entry which is preliminary data.</text>
</comment>
<feature type="transmembrane region" description="Helical" evidence="7">
    <location>
        <begin position="126"/>
        <end position="144"/>
    </location>
</feature>
<keyword evidence="6 7" id="KW-0472">Membrane</keyword>
<keyword evidence="9" id="KW-0808">Transferase</keyword>
<dbReference type="InterPro" id="IPR002656">
    <property type="entry name" value="Acyl_transf_3_dom"/>
</dbReference>
<feature type="transmembrane region" description="Helical" evidence="7">
    <location>
        <begin position="42"/>
        <end position="66"/>
    </location>
</feature>
<name>A0ABW5TN48_9SPHI</name>
<dbReference type="PANTHER" id="PTHR40074:SF2">
    <property type="entry name" value="O-ACETYLTRANSFERASE WECH"/>
    <property type="match status" value="1"/>
</dbReference>
<accession>A0ABW5TN48</accession>
<evidence type="ECO:0000259" key="8">
    <source>
        <dbReference type="Pfam" id="PF01757"/>
    </source>
</evidence>
<proteinExistence type="inferred from homology"/>
<reference evidence="10" key="1">
    <citation type="journal article" date="2019" name="Int. J. Syst. Evol. Microbiol.">
        <title>The Global Catalogue of Microorganisms (GCM) 10K type strain sequencing project: providing services to taxonomists for standard genome sequencing and annotation.</title>
        <authorList>
            <consortium name="The Broad Institute Genomics Platform"/>
            <consortium name="The Broad Institute Genome Sequencing Center for Infectious Disease"/>
            <person name="Wu L."/>
            <person name="Ma J."/>
        </authorList>
    </citation>
    <scope>NUCLEOTIDE SEQUENCE [LARGE SCALE GENOMIC DNA]</scope>
    <source>
        <strain evidence="10">KCTC 42456</strain>
    </source>
</reference>
<evidence type="ECO:0000256" key="2">
    <source>
        <dbReference type="ARBA" id="ARBA00007400"/>
    </source>
</evidence>
<evidence type="ECO:0000256" key="3">
    <source>
        <dbReference type="ARBA" id="ARBA00022475"/>
    </source>
</evidence>
<dbReference type="RefSeq" id="WP_379041177.1">
    <property type="nucleotide sequence ID" value="NZ_JBHSKW010000008.1"/>
</dbReference>
<keyword evidence="9" id="KW-0012">Acyltransferase</keyword>
<dbReference type="Proteomes" id="UP001597546">
    <property type="component" value="Unassembled WGS sequence"/>
</dbReference>
<keyword evidence="10" id="KW-1185">Reference proteome</keyword>
<comment type="similarity">
    <text evidence="2">Belongs to the acyltransferase 3 family.</text>
</comment>
<feature type="transmembrane region" description="Helical" evidence="7">
    <location>
        <begin position="209"/>
        <end position="227"/>
    </location>
</feature>
<feature type="transmembrane region" description="Helical" evidence="7">
    <location>
        <begin position="87"/>
        <end position="114"/>
    </location>
</feature>
<evidence type="ECO:0000313" key="10">
    <source>
        <dbReference type="Proteomes" id="UP001597546"/>
    </source>
</evidence>
<evidence type="ECO:0000256" key="1">
    <source>
        <dbReference type="ARBA" id="ARBA00004651"/>
    </source>
</evidence>
<dbReference type="Pfam" id="PF01757">
    <property type="entry name" value="Acyl_transf_3"/>
    <property type="match status" value="1"/>
</dbReference>
<protein>
    <submittedName>
        <fullName evidence="9">Acyltransferase</fullName>
    </submittedName>
</protein>
<feature type="transmembrane region" description="Helical" evidence="7">
    <location>
        <begin position="302"/>
        <end position="326"/>
    </location>
</feature>
<evidence type="ECO:0000256" key="5">
    <source>
        <dbReference type="ARBA" id="ARBA00022989"/>
    </source>
</evidence>
<dbReference type="PANTHER" id="PTHR40074">
    <property type="entry name" value="O-ACETYLTRANSFERASE WECH"/>
    <property type="match status" value="1"/>
</dbReference>
<gene>
    <name evidence="9" type="ORF">ACFSSE_00400</name>
</gene>
<evidence type="ECO:0000256" key="4">
    <source>
        <dbReference type="ARBA" id="ARBA00022692"/>
    </source>
</evidence>
<feature type="transmembrane region" description="Helical" evidence="7">
    <location>
        <begin position="239"/>
        <end position="258"/>
    </location>
</feature>
<feature type="transmembrane region" description="Helical" evidence="7">
    <location>
        <begin position="156"/>
        <end position="174"/>
    </location>
</feature>
<feature type="transmembrane region" description="Helical" evidence="7">
    <location>
        <begin position="12"/>
        <end position="30"/>
    </location>
</feature>
<feature type="transmembrane region" description="Helical" evidence="7">
    <location>
        <begin position="278"/>
        <end position="296"/>
    </location>
</feature>
<comment type="subcellular location">
    <subcellularLocation>
        <location evidence="1">Cell membrane</location>
        <topology evidence="1">Multi-pass membrane protein</topology>
    </subcellularLocation>
</comment>
<feature type="transmembrane region" description="Helical" evidence="7">
    <location>
        <begin position="186"/>
        <end position="202"/>
    </location>
</feature>
<feature type="domain" description="Acyltransferase 3" evidence="8">
    <location>
        <begin position="6"/>
        <end position="323"/>
    </location>
</feature>